<dbReference type="HOGENOM" id="CLU_137813_0_0_9"/>
<proteinExistence type="predicted"/>
<keyword evidence="2" id="KW-1185">Reference proteome</keyword>
<gene>
    <name evidence="1" type="ordered locus">CA_C1943</name>
</gene>
<dbReference type="Pfam" id="PF10083">
    <property type="entry name" value="DUF2321"/>
    <property type="match status" value="1"/>
</dbReference>
<dbReference type="GeneID" id="44998432"/>
<dbReference type="PIR" id="F97139">
    <property type="entry name" value="F97139"/>
</dbReference>
<dbReference type="EMBL" id="AE001437">
    <property type="protein sequence ID" value="AAK79905.1"/>
    <property type="molecule type" value="Genomic_DNA"/>
</dbReference>
<dbReference type="eggNOG" id="COG4306">
    <property type="taxonomic scope" value="Bacteria"/>
</dbReference>
<sequence length="162" mass="17658">MGTYRTAQICLNGHEITTSANTSPELMENFCSKCGAATITNCPICNTPIRGSYHVEGVLSLGHEYKIPSYCHNCGKPYPWTKTALESANALIEEDENLNSDEKKQFCETLPDLIVESPTPKTQLATARFKRLISKAATYTTDGVKGIIVNIASEAIKKSLGL</sequence>
<dbReference type="PATRIC" id="fig|272562.8.peg.2149"/>
<dbReference type="KEGG" id="cac:CA_C1943"/>
<dbReference type="Proteomes" id="UP000000814">
    <property type="component" value="Chromosome"/>
</dbReference>
<evidence type="ECO:0000313" key="2">
    <source>
        <dbReference type="Proteomes" id="UP000000814"/>
    </source>
</evidence>
<organism evidence="1 2">
    <name type="scientific">Clostridium acetobutylicum (strain ATCC 824 / DSM 792 / JCM 1419 / IAM 19013 / LMG 5710 / NBRC 13948 / NRRL B-527 / VKM B-1787 / 2291 / W)</name>
    <dbReference type="NCBI Taxonomy" id="272562"/>
    <lineage>
        <taxon>Bacteria</taxon>
        <taxon>Bacillati</taxon>
        <taxon>Bacillota</taxon>
        <taxon>Clostridia</taxon>
        <taxon>Eubacteriales</taxon>
        <taxon>Clostridiaceae</taxon>
        <taxon>Clostridium</taxon>
    </lineage>
</organism>
<reference evidence="1 2" key="1">
    <citation type="journal article" date="2001" name="J. Bacteriol.">
        <title>Genome sequence and comparative analysis of the solvent-producing bacterium Clostridium acetobutylicum.</title>
        <authorList>
            <person name="Nolling J."/>
            <person name="Breton G."/>
            <person name="Omelchenko M.V."/>
            <person name="Makarova K.S."/>
            <person name="Zeng Q."/>
            <person name="Gibson R."/>
            <person name="Lee H.M."/>
            <person name="Dubois J."/>
            <person name="Qiu D."/>
            <person name="Hitti J."/>
            <person name="Wolf Y.I."/>
            <person name="Tatusov R.L."/>
            <person name="Sabathe F."/>
            <person name="Doucette-Stamm L."/>
            <person name="Soucaille P."/>
            <person name="Daly M.J."/>
            <person name="Bennett G.N."/>
            <person name="Koonin E.V."/>
            <person name="Smith D.R."/>
        </authorList>
    </citation>
    <scope>NUCLEOTIDE SEQUENCE [LARGE SCALE GENOMIC DNA]</scope>
    <source>
        <strain evidence="2">ATCC 824 / DSM 792 / JCM 1419 / LMG 5710 / VKM B-1787</strain>
    </source>
</reference>
<evidence type="ECO:0000313" key="1">
    <source>
        <dbReference type="EMBL" id="AAK79905.1"/>
    </source>
</evidence>
<protein>
    <recommendedName>
        <fullName evidence="3">DUF2321 domain-containing protein</fullName>
    </recommendedName>
</protein>
<dbReference type="InterPro" id="IPR016891">
    <property type="entry name" value="DUF2321"/>
</dbReference>
<dbReference type="RefSeq" id="WP_010965246.1">
    <property type="nucleotide sequence ID" value="NC_003030.1"/>
</dbReference>
<dbReference type="PIRSF" id="PIRSF028570">
    <property type="entry name" value="UCP028570"/>
    <property type="match status" value="1"/>
</dbReference>
<dbReference type="AlphaFoldDB" id="Q97HR5"/>
<dbReference type="STRING" id="272562.CA_C1943"/>
<accession>Q97HR5</accession>
<dbReference type="OrthoDB" id="2328009at2"/>
<evidence type="ECO:0008006" key="3">
    <source>
        <dbReference type="Google" id="ProtNLM"/>
    </source>
</evidence>
<name>Q97HR5_CLOAB</name>